<organism evidence="5 6">
    <name type="scientific">Aureobasidium pullulans</name>
    <name type="common">Black yeast</name>
    <name type="synonym">Pullularia pullulans</name>
    <dbReference type="NCBI Taxonomy" id="5580"/>
    <lineage>
        <taxon>Eukaryota</taxon>
        <taxon>Fungi</taxon>
        <taxon>Dikarya</taxon>
        <taxon>Ascomycota</taxon>
        <taxon>Pezizomycotina</taxon>
        <taxon>Dothideomycetes</taxon>
        <taxon>Dothideomycetidae</taxon>
        <taxon>Dothideales</taxon>
        <taxon>Saccotheciaceae</taxon>
        <taxon>Aureobasidium</taxon>
    </lineage>
</organism>
<keyword evidence="3" id="KW-0326">Glycosidase</keyword>
<dbReference type="GO" id="GO:0006152">
    <property type="term" value="P:purine nucleoside catabolic process"/>
    <property type="evidence" value="ECO:0007669"/>
    <property type="project" value="TreeGrafter"/>
</dbReference>
<name>A0A4S9JT18_AURPU</name>
<dbReference type="Pfam" id="PF01156">
    <property type="entry name" value="IU_nuc_hydro"/>
    <property type="match status" value="2"/>
</dbReference>
<dbReference type="Proteomes" id="UP000306584">
    <property type="component" value="Unassembled WGS sequence"/>
</dbReference>
<proteinExistence type="inferred from homology"/>
<comment type="similarity">
    <text evidence="1">Belongs to the IUNH family.</text>
</comment>
<dbReference type="EMBL" id="QZBD01000827">
    <property type="protein sequence ID" value="THY04660.1"/>
    <property type="molecule type" value="Genomic_DNA"/>
</dbReference>
<evidence type="ECO:0000256" key="3">
    <source>
        <dbReference type="ARBA" id="ARBA00023295"/>
    </source>
</evidence>
<keyword evidence="2 5" id="KW-0378">Hydrolase</keyword>
<dbReference type="GO" id="GO:0005829">
    <property type="term" value="C:cytosol"/>
    <property type="evidence" value="ECO:0007669"/>
    <property type="project" value="TreeGrafter"/>
</dbReference>
<sequence>MTMKIPIWVDCDPGHDDAFALILAAQNPAFNLLGVSTVVGNCTLPKTTRNALSVLTAIKRTDVSVFPGAEKPFCREHPQWGSDVHGKTGIDGADDLPEPGVPARTDKLAVIAMAEALLAQPKGTPWLVLLGSFTNIAIMLSLYPEVADHIKGLTIMGGAVGDRFTDAPPGHRNGEEDRVGNSTWWAEFNAMVSSSLFVLIEELQLILPQCDPEASRAIFSNPHLNIKTTLIPLDVTHLVMIEEEVLELMLHGPSMKPGSVKPSKSRKIFTDLLKFFRGEYRKIHNLDGPLHDPIAVAVILDEEGVEKVGFNYGDNERFSIDLVLEGEQVGRTMVTKLPAGAQGVKIPRDLDVKEFWRVLERALAISD</sequence>
<reference evidence="5 6" key="1">
    <citation type="submission" date="2018-10" db="EMBL/GenBank/DDBJ databases">
        <title>Fifty Aureobasidium pullulans genomes reveal a recombining polyextremotolerant generalist.</title>
        <authorList>
            <person name="Gostincar C."/>
            <person name="Turk M."/>
            <person name="Zajc J."/>
            <person name="Gunde-Cimerman N."/>
        </authorList>
    </citation>
    <scope>NUCLEOTIDE SEQUENCE [LARGE SCALE GENOMIC DNA]</scope>
    <source>
        <strain evidence="5 6">EXF-6604</strain>
    </source>
</reference>
<dbReference type="AlphaFoldDB" id="A0A4S9JT18"/>
<gene>
    <name evidence="5" type="ORF">D6D01_10080</name>
</gene>
<evidence type="ECO:0000313" key="6">
    <source>
        <dbReference type="Proteomes" id="UP000306584"/>
    </source>
</evidence>
<dbReference type="PANTHER" id="PTHR12304">
    <property type="entry name" value="INOSINE-URIDINE PREFERRING NUCLEOSIDE HYDROLASE"/>
    <property type="match status" value="1"/>
</dbReference>
<dbReference type="SUPFAM" id="SSF53590">
    <property type="entry name" value="Nucleoside hydrolase"/>
    <property type="match status" value="1"/>
</dbReference>
<evidence type="ECO:0000259" key="4">
    <source>
        <dbReference type="Pfam" id="PF01156"/>
    </source>
</evidence>
<dbReference type="InterPro" id="IPR023186">
    <property type="entry name" value="IUNH"/>
</dbReference>
<dbReference type="InterPro" id="IPR001910">
    <property type="entry name" value="Inosine/uridine_hydrolase_dom"/>
</dbReference>
<feature type="domain" description="Inosine/uridine-preferring nucleoside hydrolase" evidence="4">
    <location>
        <begin position="7"/>
        <end position="192"/>
    </location>
</feature>
<protein>
    <submittedName>
        <fullName evidence="5">Inosine/uridine-preferring nucleoside hydrolase</fullName>
    </submittedName>
</protein>
<dbReference type="PANTHER" id="PTHR12304:SF4">
    <property type="entry name" value="URIDINE NUCLEOSIDASE"/>
    <property type="match status" value="1"/>
</dbReference>
<accession>A0A4S9JT18</accession>
<dbReference type="Gene3D" id="3.90.245.10">
    <property type="entry name" value="Ribonucleoside hydrolase-like"/>
    <property type="match status" value="1"/>
</dbReference>
<evidence type="ECO:0000256" key="1">
    <source>
        <dbReference type="ARBA" id="ARBA00009176"/>
    </source>
</evidence>
<evidence type="ECO:0000256" key="2">
    <source>
        <dbReference type="ARBA" id="ARBA00022801"/>
    </source>
</evidence>
<feature type="domain" description="Inosine/uridine-preferring nucleoside hydrolase" evidence="4">
    <location>
        <begin position="210"/>
        <end position="357"/>
    </location>
</feature>
<dbReference type="GO" id="GO:0008477">
    <property type="term" value="F:purine nucleosidase activity"/>
    <property type="evidence" value="ECO:0007669"/>
    <property type="project" value="TreeGrafter"/>
</dbReference>
<comment type="caution">
    <text evidence="5">The sequence shown here is derived from an EMBL/GenBank/DDBJ whole genome shotgun (WGS) entry which is preliminary data.</text>
</comment>
<evidence type="ECO:0000313" key="5">
    <source>
        <dbReference type="EMBL" id="THY04660.1"/>
    </source>
</evidence>
<dbReference type="InterPro" id="IPR036452">
    <property type="entry name" value="Ribo_hydro-like"/>
</dbReference>